<dbReference type="EMBL" id="CP014699">
    <property type="protein sequence ID" value="AND80160.1"/>
    <property type="molecule type" value="Genomic_DNA"/>
</dbReference>
<evidence type="ECO:0000256" key="5">
    <source>
        <dbReference type="ARBA" id="ARBA00023088"/>
    </source>
</evidence>
<feature type="domain" description="Gram-positive cocci surface proteins LPxTG" evidence="8">
    <location>
        <begin position="542"/>
        <end position="575"/>
    </location>
</feature>
<dbReference type="Pfam" id="PF17802">
    <property type="entry name" value="SpaA"/>
    <property type="match status" value="1"/>
</dbReference>
<feature type="compositionally biased region" description="Polar residues" evidence="6">
    <location>
        <begin position="505"/>
        <end position="535"/>
    </location>
</feature>
<dbReference type="InterPro" id="IPR008966">
    <property type="entry name" value="Adhesion_dom_sf"/>
</dbReference>
<organism evidence="9 10">
    <name type="scientific">Streptococcus pantholopis</name>
    <dbReference type="NCBI Taxonomy" id="1811193"/>
    <lineage>
        <taxon>Bacteria</taxon>
        <taxon>Bacillati</taxon>
        <taxon>Bacillota</taxon>
        <taxon>Bacilli</taxon>
        <taxon>Lactobacillales</taxon>
        <taxon>Streptococcaceae</taxon>
        <taxon>Streptococcus</taxon>
    </lineage>
</organism>
<keyword evidence="5" id="KW-0572">Peptidoglycan-anchor</keyword>
<dbReference type="Gene3D" id="2.60.40.1280">
    <property type="match status" value="1"/>
</dbReference>
<dbReference type="InterPro" id="IPR013783">
    <property type="entry name" value="Ig-like_fold"/>
</dbReference>
<reference evidence="9 10" key="1">
    <citation type="journal article" date="2016" name="Int. J. Syst. Evol. Microbiol.">
        <title>Streptococcuspantholopis sp. nov., isolated from faeces of the Tibetan antelope (Pantholops hodgsonii).</title>
        <authorList>
            <person name="Bai X."/>
            <person name="Xiong Y."/>
            <person name="Lu S."/>
            <person name="Jin D."/>
            <person name="Lai X."/>
            <person name="Yang J."/>
            <person name="Niu L."/>
            <person name="Hu S."/>
            <person name="Meng X."/>
            <person name="Pu J."/>
            <person name="Ye C."/>
            <person name="Xu J."/>
        </authorList>
    </citation>
    <scope>NUCLEOTIDE SEQUENCE [LARGE SCALE GENOMIC DNA]</scope>
    <source>
        <strain evidence="9 10">TA 26</strain>
    </source>
</reference>
<dbReference type="Pfam" id="PF00746">
    <property type="entry name" value="Gram_pos_anchor"/>
    <property type="match status" value="1"/>
</dbReference>
<dbReference type="Gene3D" id="2.60.40.10">
    <property type="entry name" value="Immunoglobulins"/>
    <property type="match status" value="1"/>
</dbReference>
<dbReference type="Pfam" id="PF17961">
    <property type="entry name" value="Big_8"/>
    <property type="match status" value="1"/>
</dbReference>
<feature type="region of interest" description="Disordered" evidence="6">
    <location>
        <begin position="420"/>
        <end position="543"/>
    </location>
</feature>
<comment type="subcellular location">
    <subcellularLocation>
        <location evidence="1">Secreted</location>
        <location evidence="1">Cell wall</location>
        <topology evidence="1">Peptidoglycan-anchor</topology>
    </subcellularLocation>
</comment>
<dbReference type="SUPFAM" id="SSF49401">
    <property type="entry name" value="Bacterial adhesins"/>
    <property type="match status" value="2"/>
</dbReference>
<evidence type="ECO:0000256" key="3">
    <source>
        <dbReference type="ARBA" id="ARBA00022525"/>
    </source>
</evidence>
<gene>
    <name evidence="9" type="ORF">A0O21_09195</name>
</gene>
<dbReference type="NCBIfam" id="TIGR01167">
    <property type="entry name" value="LPXTG_anchor"/>
    <property type="match status" value="1"/>
</dbReference>
<accession>A0A172Q9N4</accession>
<dbReference type="SUPFAM" id="SSF49478">
    <property type="entry name" value="Cna protein B-type domain"/>
    <property type="match status" value="1"/>
</dbReference>
<sequence length="575" mass="59227">MAQSYAKRSLAMKKLSKILASLALVISAFYALGQAIVSADTVPITIMNSSLSTTSVTGSETTEMSLDFSVPDSAKSGDTTTISLPDELKFTRNQSFNVYASDGSVAATAVIDAAAKTLILTYTDYVNSHSDVTGTLTFQVGVDTNVVTENTTISTAITVGGNLVTIGSGSLSYGVGQGDGDFDFYKYGVINYDTHEITYVLNINTSNSSVSNVVLTDELQSAGLSYVDGSFSIHTGSWYKNANNQWSLGNGVNVTDSYAVNISGNSYTVNLGNITQGFSISYKVKIGYDAVNGEKFLNSATVTSEENESTTANNTVTYQSASGSANGYNYNLTITKQNEDGDSLAGATFEVIRTATGEVVGTITTDSTGTGSLSGLLKDDYTIVETSAPAGYRLAENVTVSASDFDTTGAAVTVVDQAETTTTTSTTTTTTSTTTEASTTTTAATTTESPTTTTTVGTTTEVPVTTEEAITTTEAATTTAASTTTGDPTTAEGTSTTEDGSTTTDNVETTIKENPTTTGAGKTTVSSGGPNKKGQSGSGKGLPSTGERAGLLLTIVGLIIIAVAGGYFFITKKQG</sequence>
<dbReference type="PROSITE" id="PS50847">
    <property type="entry name" value="GRAM_POS_ANCHORING"/>
    <property type="match status" value="1"/>
</dbReference>
<dbReference type="InterPro" id="IPR019931">
    <property type="entry name" value="LPXTG_anchor"/>
</dbReference>
<keyword evidence="9" id="KW-0176">Collagen</keyword>
<evidence type="ECO:0000256" key="1">
    <source>
        <dbReference type="ARBA" id="ARBA00004168"/>
    </source>
</evidence>
<keyword evidence="4" id="KW-0732">Signal</keyword>
<evidence type="ECO:0000259" key="8">
    <source>
        <dbReference type="PROSITE" id="PS50847"/>
    </source>
</evidence>
<reference evidence="10" key="2">
    <citation type="submission" date="2016-03" db="EMBL/GenBank/DDBJ databases">
        <title>Streptococcus antelopensis sp. nov., isolated from the feces of the Tibetan antelope (Pantholops hodgsonii) in Hoh Xil National Nature Reserve, Qinghai, China.</title>
        <authorList>
            <person name="Bai X."/>
        </authorList>
    </citation>
    <scope>NUCLEOTIDE SEQUENCE [LARGE SCALE GENOMIC DNA]</scope>
    <source>
        <strain evidence="10">TA 26</strain>
    </source>
</reference>
<evidence type="ECO:0000256" key="7">
    <source>
        <dbReference type="SAM" id="Phobius"/>
    </source>
</evidence>
<keyword evidence="3" id="KW-0964">Secreted</keyword>
<name>A0A172Q9N4_9STRE</name>
<dbReference type="AlphaFoldDB" id="A0A172Q9N4"/>
<evidence type="ECO:0000313" key="9">
    <source>
        <dbReference type="EMBL" id="AND80160.1"/>
    </source>
</evidence>
<evidence type="ECO:0000313" key="10">
    <source>
        <dbReference type="Proteomes" id="UP000077317"/>
    </source>
</evidence>
<dbReference type="GO" id="GO:0007155">
    <property type="term" value="P:cell adhesion"/>
    <property type="evidence" value="ECO:0007669"/>
    <property type="project" value="InterPro"/>
</dbReference>
<dbReference type="InterPro" id="IPR011252">
    <property type="entry name" value="Fibrogen-bd_dom1"/>
</dbReference>
<protein>
    <submittedName>
        <fullName evidence="9">Collagen-binding protein</fullName>
    </submittedName>
</protein>
<dbReference type="STRING" id="1811193.A0O21_09195"/>
<keyword evidence="10" id="KW-1185">Reference proteome</keyword>
<keyword evidence="7" id="KW-1133">Transmembrane helix</keyword>
<feature type="compositionally biased region" description="Low complexity" evidence="6">
    <location>
        <begin position="420"/>
        <end position="504"/>
    </location>
</feature>
<dbReference type="KEGG" id="spat:A0O21_09195"/>
<proteinExistence type="predicted"/>
<feature type="transmembrane region" description="Helical" evidence="7">
    <location>
        <begin position="549"/>
        <end position="570"/>
    </location>
</feature>
<dbReference type="InterPro" id="IPR041033">
    <property type="entry name" value="SpaA_PFL_dom_1"/>
</dbReference>
<dbReference type="Proteomes" id="UP000077317">
    <property type="component" value="Chromosome"/>
</dbReference>
<evidence type="ECO:0000256" key="4">
    <source>
        <dbReference type="ARBA" id="ARBA00022729"/>
    </source>
</evidence>
<keyword evidence="7" id="KW-0812">Transmembrane</keyword>
<evidence type="ECO:0000256" key="6">
    <source>
        <dbReference type="SAM" id="MobiDB-lite"/>
    </source>
</evidence>
<evidence type="ECO:0000256" key="2">
    <source>
        <dbReference type="ARBA" id="ARBA00022512"/>
    </source>
</evidence>
<keyword evidence="2" id="KW-0134">Cell wall</keyword>
<dbReference type="InterPro" id="IPR041171">
    <property type="entry name" value="SDR_Ig"/>
</dbReference>
<dbReference type="Gene3D" id="2.60.40.740">
    <property type="match status" value="1"/>
</dbReference>
<keyword evidence="7" id="KW-0472">Membrane</keyword>